<dbReference type="SUPFAM" id="SSF53335">
    <property type="entry name" value="S-adenosyl-L-methionine-dependent methyltransferases"/>
    <property type="match status" value="1"/>
</dbReference>
<dbReference type="Gene3D" id="3.40.50.150">
    <property type="entry name" value="Vaccinia Virus protein VP39"/>
    <property type="match status" value="1"/>
</dbReference>
<organism evidence="1 2">
    <name type="scientific">Pseudovibrio ascidiaceicola</name>
    <dbReference type="NCBI Taxonomy" id="285279"/>
    <lineage>
        <taxon>Bacteria</taxon>
        <taxon>Pseudomonadati</taxon>
        <taxon>Pseudomonadota</taxon>
        <taxon>Alphaproteobacteria</taxon>
        <taxon>Hyphomicrobiales</taxon>
        <taxon>Stappiaceae</taxon>
        <taxon>Pseudovibrio</taxon>
    </lineage>
</organism>
<evidence type="ECO:0008006" key="3">
    <source>
        <dbReference type="Google" id="ProtNLM"/>
    </source>
</evidence>
<comment type="caution">
    <text evidence="1">The sequence shown here is derived from an EMBL/GenBank/DDBJ whole genome shotgun (WGS) entry which is preliminary data.</text>
</comment>
<evidence type="ECO:0000313" key="2">
    <source>
        <dbReference type="Proteomes" id="UP000199598"/>
    </source>
</evidence>
<protein>
    <recommendedName>
        <fullName evidence="3">Methyltransferase type 11 domain-containing protein</fullName>
    </recommendedName>
</protein>
<name>A0A1I4B7B0_9HYPH</name>
<proteinExistence type="predicted"/>
<keyword evidence="2" id="KW-1185">Reference proteome</keyword>
<dbReference type="Proteomes" id="UP000199598">
    <property type="component" value="Unassembled WGS sequence"/>
</dbReference>
<accession>A0A1I4B7B0</accession>
<evidence type="ECO:0000313" key="1">
    <source>
        <dbReference type="EMBL" id="SFK64260.1"/>
    </source>
</evidence>
<gene>
    <name evidence="1" type="ORF">SAMN04488518_107166</name>
</gene>
<reference evidence="1 2" key="1">
    <citation type="submission" date="2016-10" db="EMBL/GenBank/DDBJ databases">
        <authorList>
            <person name="Varghese N."/>
            <person name="Submissions S."/>
        </authorList>
    </citation>
    <scope>NUCLEOTIDE SEQUENCE [LARGE SCALE GENOMIC DNA]</scope>
    <source>
        <strain evidence="1 2">DSM 16392</strain>
    </source>
</reference>
<dbReference type="InterPro" id="IPR029063">
    <property type="entry name" value="SAM-dependent_MTases_sf"/>
</dbReference>
<dbReference type="CDD" id="cd02440">
    <property type="entry name" value="AdoMet_MTases"/>
    <property type="match status" value="1"/>
</dbReference>
<dbReference type="EMBL" id="FOSK01000007">
    <property type="protein sequence ID" value="SFK64260.1"/>
    <property type="molecule type" value="Genomic_DNA"/>
</dbReference>
<dbReference type="Pfam" id="PF13489">
    <property type="entry name" value="Methyltransf_23"/>
    <property type="match status" value="1"/>
</dbReference>
<sequence length="212" mass="24146">MDLPDAELYLTESNRELLLCQRTDLIGKDEDAVLRLYRKHIAKAVRVLKDHVPDLAEKGRFLDIGCGLGFGLLVLKELYGVDHCFVGLDKDGKDKEIQYGFQPDAAIYNDLARTAENLQLNGIASENLSLINLDHDAFPDDTFDVVVSFLAYGWHFPISAYFETLKQITRKRSIIYLDLRRRADCISMMASEFDLVWAGENKKGVSTIWRAR</sequence>